<name>A0A6M3LLP5_9ZZZZ</name>
<evidence type="ECO:0000313" key="2">
    <source>
        <dbReference type="EMBL" id="QJA95830.1"/>
    </source>
</evidence>
<gene>
    <name evidence="1" type="ORF">MM415A04363_0012</name>
    <name evidence="2" type="ORF">MM415B05142_0002</name>
</gene>
<sequence>MVTPVARQDITLPEYYRKYGLDIWYKEDYLVLASEKGIVDSWGRHNVRQRHVETAAKKFVERLSW</sequence>
<evidence type="ECO:0000313" key="1">
    <source>
        <dbReference type="EMBL" id="QJA69696.1"/>
    </source>
</evidence>
<organism evidence="2">
    <name type="scientific">viral metagenome</name>
    <dbReference type="NCBI Taxonomy" id="1070528"/>
    <lineage>
        <taxon>unclassified sequences</taxon>
        <taxon>metagenomes</taxon>
        <taxon>organismal metagenomes</taxon>
    </lineage>
</organism>
<dbReference type="EMBL" id="MT143348">
    <property type="protein sequence ID" value="QJA95830.1"/>
    <property type="molecule type" value="Genomic_DNA"/>
</dbReference>
<accession>A0A6M3LLP5</accession>
<proteinExistence type="predicted"/>
<reference evidence="2" key="1">
    <citation type="submission" date="2020-03" db="EMBL/GenBank/DDBJ databases">
        <title>The deep terrestrial virosphere.</title>
        <authorList>
            <person name="Holmfeldt K."/>
            <person name="Nilsson E."/>
            <person name="Simone D."/>
            <person name="Lopez-Fernandez M."/>
            <person name="Wu X."/>
            <person name="de Brujin I."/>
            <person name="Lundin D."/>
            <person name="Andersson A."/>
            <person name="Bertilsson S."/>
            <person name="Dopson M."/>
        </authorList>
    </citation>
    <scope>NUCLEOTIDE SEQUENCE</scope>
    <source>
        <strain evidence="1">MM415A04363</strain>
        <strain evidence="2">MM415B05142</strain>
    </source>
</reference>
<dbReference type="AlphaFoldDB" id="A0A6M3LLP5"/>
<dbReference type="EMBL" id="MT141728">
    <property type="protein sequence ID" value="QJA69696.1"/>
    <property type="molecule type" value="Genomic_DNA"/>
</dbReference>
<protein>
    <submittedName>
        <fullName evidence="2">Uncharacterized protein</fullName>
    </submittedName>
</protein>